<proteinExistence type="predicted"/>
<evidence type="ECO:0008006" key="2">
    <source>
        <dbReference type="Google" id="ProtNLM"/>
    </source>
</evidence>
<evidence type="ECO:0000313" key="1">
    <source>
        <dbReference type="EMBL" id="OIQ97853.1"/>
    </source>
</evidence>
<reference evidence="1" key="1">
    <citation type="submission" date="2016-10" db="EMBL/GenBank/DDBJ databases">
        <title>Sequence of Gallionella enrichment culture.</title>
        <authorList>
            <person name="Poehlein A."/>
            <person name="Muehling M."/>
            <person name="Daniel R."/>
        </authorList>
    </citation>
    <scope>NUCLEOTIDE SEQUENCE</scope>
</reference>
<name>A0A1J5SCA4_9ZZZZ</name>
<gene>
    <name evidence="1" type="ORF">GALL_201780</name>
</gene>
<accession>A0A1J5SCA4</accession>
<dbReference type="EMBL" id="MLJW01000127">
    <property type="protein sequence ID" value="OIQ97853.1"/>
    <property type="molecule type" value="Genomic_DNA"/>
</dbReference>
<comment type="caution">
    <text evidence="1">The sequence shown here is derived from an EMBL/GenBank/DDBJ whole genome shotgun (WGS) entry which is preliminary data.</text>
</comment>
<sequence>MSACEPHRAFIEAQLRLQRNATAIYQDLVDQFAFAGAYNSVKRFVARLRRKEPEQFDRLSFQPGEEMQVDYGEGALTLVPGTDRYRKPRLFVATLRYSRSSFRREADDGEIDAA</sequence>
<dbReference type="AlphaFoldDB" id="A0A1J5SCA4"/>
<organism evidence="1">
    <name type="scientific">mine drainage metagenome</name>
    <dbReference type="NCBI Taxonomy" id="410659"/>
    <lineage>
        <taxon>unclassified sequences</taxon>
        <taxon>metagenomes</taxon>
        <taxon>ecological metagenomes</taxon>
    </lineage>
</organism>
<protein>
    <recommendedName>
        <fullName evidence="2">Transposase</fullName>
    </recommendedName>
</protein>